<feature type="region of interest" description="Disordered" evidence="1">
    <location>
        <begin position="1"/>
        <end position="27"/>
    </location>
</feature>
<keyword evidence="3" id="KW-1185">Reference proteome</keyword>
<accession>A0AAV5WYN0</accession>
<proteinExistence type="predicted"/>
<comment type="caution">
    <text evidence="2">The sequence shown here is derived from an EMBL/GenBank/DDBJ whole genome shotgun (WGS) entry which is preliminary data.</text>
</comment>
<organism evidence="2 3">
    <name type="scientific">Pristionchus fissidentatus</name>
    <dbReference type="NCBI Taxonomy" id="1538716"/>
    <lineage>
        <taxon>Eukaryota</taxon>
        <taxon>Metazoa</taxon>
        <taxon>Ecdysozoa</taxon>
        <taxon>Nematoda</taxon>
        <taxon>Chromadorea</taxon>
        <taxon>Rhabditida</taxon>
        <taxon>Rhabditina</taxon>
        <taxon>Diplogasteromorpha</taxon>
        <taxon>Diplogasteroidea</taxon>
        <taxon>Neodiplogasteridae</taxon>
        <taxon>Pristionchus</taxon>
    </lineage>
</organism>
<dbReference type="EMBL" id="BTSY01000007">
    <property type="protein sequence ID" value="GMT35745.1"/>
    <property type="molecule type" value="Genomic_DNA"/>
</dbReference>
<name>A0AAV5WYN0_9BILA</name>
<feature type="compositionally biased region" description="Polar residues" evidence="1">
    <location>
        <begin position="7"/>
        <end position="27"/>
    </location>
</feature>
<dbReference type="AlphaFoldDB" id="A0AAV5WYN0"/>
<gene>
    <name evidence="2" type="ORF">PFISCL1PPCAC_27042</name>
</gene>
<sequence>MAVKSSLRVTMQSNLSRARQARGQSALQGHESSLNLWMAVEEQPHFEEESHEIVEIHPPLPMLEEEEMRMDRIRWENIDPQEIIYPDLPADNLLDLINEDGEMQLEAIGRINQYFHLR</sequence>
<feature type="non-terminal residue" evidence="2">
    <location>
        <position position="118"/>
    </location>
</feature>
<dbReference type="Proteomes" id="UP001432322">
    <property type="component" value="Unassembled WGS sequence"/>
</dbReference>
<evidence type="ECO:0000313" key="3">
    <source>
        <dbReference type="Proteomes" id="UP001432322"/>
    </source>
</evidence>
<evidence type="ECO:0000256" key="1">
    <source>
        <dbReference type="SAM" id="MobiDB-lite"/>
    </source>
</evidence>
<reference evidence="2" key="1">
    <citation type="submission" date="2023-10" db="EMBL/GenBank/DDBJ databases">
        <title>Genome assembly of Pristionchus species.</title>
        <authorList>
            <person name="Yoshida K."/>
            <person name="Sommer R.J."/>
        </authorList>
    </citation>
    <scope>NUCLEOTIDE SEQUENCE</scope>
    <source>
        <strain evidence="2">RS5133</strain>
    </source>
</reference>
<evidence type="ECO:0000313" key="2">
    <source>
        <dbReference type="EMBL" id="GMT35745.1"/>
    </source>
</evidence>
<protein>
    <submittedName>
        <fullName evidence="2">Uncharacterized protein</fullName>
    </submittedName>
</protein>